<dbReference type="HOGENOM" id="CLU_486065_0_0_1"/>
<gene>
    <name evidence="2" type="ORF">CYME_CMR491C</name>
</gene>
<keyword evidence="3" id="KW-1185">Reference proteome</keyword>
<dbReference type="GeneID" id="16996863"/>
<dbReference type="Gramene" id="CMR491CT">
    <property type="protein sequence ID" value="CMR491CT"/>
    <property type="gene ID" value="CMR491C"/>
</dbReference>
<evidence type="ECO:0000313" key="3">
    <source>
        <dbReference type="Proteomes" id="UP000007014"/>
    </source>
</evidence>
<reference evidence="2 3" key="2">
    <citation type="journal article" date="2007" name="BMC Biol.">
        <title>A 100%-complete sequence reveals unusually simple genomic features in the hot-spring red alga Cyanidioschyzon merolae.</title>
        <authorList>
            <person name="Nozaki H."/>
            <person name="Takano H."/>
            <person name="Misumi O."/>
            <person name="Terasawa K."/>
            <person name="Matsuzaki M."/>
            <person name="Maruyama S."/>
            <person name="Nishida K."/>
            <person name="Yagisawa F."/>
            <person name="Yoshida Y."/>
            <person name="Fujiwara T."/>
            <person name="Takio S."/>
            <person name="Tamura K."/>
            <person name="Chung S.J."/>
            <person name="Nakamura S."/>
            <person name="Kuroiwa H."/>
            <person name="Tanaka K."/>
            <person name="Sato N."/>
            <person name="Kuroiwa T."/>
        </authorList>
    </citation>
    <scope>NUCLEOTIDE SEQUENCE [LARGE SCALE GENOMIC DNA]</scope>
    <source>
        <strain evidence="2 3">10D</strain>
    </source>
</reference>
<organism evidence="2 3">
    <name type="scientific">Cyanidioschyzon merolae (strain NIES-3377 / 10D)</name>
    <name type="common">Unicellular red alga</name>
    <dbReference type="NCBI Taxonomy" id="280699"/>
    <lineage>
        <taxon>Eukaryota</taxon>
        <taxon>Rhodophyta</taxon>
        <taxon>Bangiophyceae</taxon>
        <taxon>Cyanidiales</taxon>
        <taxon>Cyanidiaceae</taxon>
        <taxon>Cyanidioschyzon</taxon>
    </lineage>
</organism>
<dbReference type="RefSeq" id="XP_005538685.1">
    <property type="nucleotide sequence ID" value="XM_005538628.1"/>
</dbReference>
<sequence length="561" mass="61176">MESANQRPAGDVATDATATRTPLSSNLSAETASPGTAPAALHPETAGPESAVSASEALDNWRRRVCKALHKLTTAESISSITSGLQVHRGKLAALADLLEELHFIECWVHELALRREAARLASDCASPEQSATREEPLVIPDIPACFADSLLNWQGIFTETCKPSPLDIALYTWRTCFGVLLAAAIQHAVAIDGHALVLDYLTSFLTRTGYFQQSVCSACLAKQATTTHHRIHGWQPLLDMVPNALNLWETTQLVQLLLCIMRGFLSLLAIECAVATLQLCEQILKRLQLLAGETGIRAPDTADTAPRAEIFQVPDETPESMIQSQERPRETLPIPVAPEMPSSASTGEALPERTSFEAVPAMTSDIVQGQSRIAQPALEMTVQALRALLLFHRGLLDGMRGAHEDSIDAFDAAVILCESLDHGDWALTPESEAMLPSAAVPSGLFRTAPIRDWVRVAYNNSALCSVQVEDLADALEKLDQAKRFSVSAATAWLSDPCSLGRNEDVERSAEMPLHSEEHCVHAHYAWVAERVPWELQPTDHSAALEWSSVIQQFEDTSLRR</sequence>
<reference evidence="2 3" key="1">
    <citation type="journal article" date="2004" name="Nature">
        <title>Genome sequence of the ultrasmall unicellular red alga Cyanidioschyzon merolae 10D.</title>
        <authorList>
            <person name="Matsuzaki M."/>
            <person name="Misumi O."/>
            <person name="Shin-i T."/>
            <person name="Maruyama S."/>
            <person name="Takahara M."/>
            <person name="Miyagishima S."/>
            <person name="Mori T."/>
            <person name="Nishida K."/>
            <person name="Yagisawa F."/>
            <person name="Nishida K."/>
            <person name="Yoshida Y."/>
            <person name="Nishimura Y."/>
            <person name="Nakao S."/>
            <person name="Kobayashi T."/>
            <person name="Momoyama Y."/>
            <person name="Higashiyama T."/>
            <person name="Minoda A."/>
            <person name="Sano M."/>
            <person name="Nomoto H."/>
            <person name="Oishi K."/>
            <person name="Hayashi H."/>
            <person name="Ohta F."/>
            <person name="Nishizaka S."/>
            <person name="Haga S."/>
            <person name="Miura S."/>
            <person name="Morishita T."/>
            <person name="Kabeya Y."/>
            <person name="Terasawa K."/>
            <person name="Suzuki Y."/>
            <person name="Ishii Y."/>
            <person name="Asakawa S."/>
            <person name="Takano H."/>
            <person name="Ohta N."/>
            <person name="Kuroiwa H."/>
            <person name="Tanaka K."/>
            <person name="Shimizu N."/>
            <person name="Sugano S."/>
            <person name="Sato N."/>
            <person name="Nozaki H."/>
            <person name="Ogasawara N."/>
            <person name="Kohara Y."/>
            <person name="Kuroiwa T."/>
        </authorList>
    </citation>
    <scope>NUCLEOTIDE SEQUENCE [LARGE SCALE GENOMIC DNA]</scope>
    <source>
        <strain evidence="2 3">10D</strain>
    </source>
</reference>
<feature type="region of interest" description="Disordered" evidence="1">
    <location>
        <begin position="318"/>
        <end position="349"/>
    </location>
</feature>
<protein>
    <submittedName>
        <fullName evidence="2">Uncharacterized protein</fullName>
    </submittedName>
</protein>
<name>M1VBG2_CYAM1</name>
<accession>M1VBG2</accession>
<proteinExistence type="predicted"/>
<dbReference type="KEGG" id="cme:CYME_CMR491C"/>
<evidence type="ECO:0000313" key="2">
    <source>
        <dbReference type="EMBL" id="BAM82649.1"/>
    </source>
</evidence>
<dbReference type="AlphaFoldDB" id="M1VBG2"/>
<feature type="compositionally biased region" description="Polar residues" evidence="1">
    <location>
        <begin position="16"/>
        <end position="34"/>
    </location>
</feature>
<dbReference type="EMBL" id="AP006500">
    <property type="protein sequence ID" value="BAM82649.1"/>
    <property type="molecule type" value="Genomic_DNA"/>
</dbReference>
<feature type="region of interest" description="Disordered" evidence="1">
    <location>
        <begin position="1"/>
        <end position="54"/>
    </location>
</feature>
<evidence type="ECO:0000256" key="1">
    <source>
        <dbReference type="SAM" id="MobiDB-lite"/>
    </source>
</evidence>
<dbReference type="Proteomes" id="UP000007014">
    <property type="component" value="Chromosome 18"/>
</dbReference>
<dbReference type="OrthoDB" id="10606006at2759"/>